<proteinExistence type="inferred from homology"/>
<evidence type="ECO:0000256" key="5">
    <source>
        <dbReference type="ARBA" id="ARBA00022989"/>
    </source>
</evidence>
<dbReference type="InterPro" id="IPR022791">
    <property type="entry name" value="L-PG_synthase/AglD"/>
</dbReference>
<dbReference type="NCBIfam" id="TIGR00374">
    <property type="entry name" value="flippase-like domain"/>
    <property type="match status" value="1"/>
</dbReference>
<evidence type="ECO:0000313" key="9">
    <source>
        <dbReference type="Proteomes" id="UP000011867"/>
    </source>
</evidence>
<comment type="subcellular location">
    <subcellularLocation>
        <location evidence="1">Cell membrane</location>
        <topology evidence="1">Multi-pass membrane protein</topology>
    </subcellularLocation>
</comment>
<dbReference type="PANTHER" id="PTHR39087">
    <property type="entry name" value="UPF0104 MEMBRANE PROTEIN MJ1595"/>
    <property type="match status" value="1"/>
</dbReference>
<evidence type="ECO:0000256" key="2">
    <source>
        <dbReference type="ARBA" id="ARBA00011061"/>
    </source>
</evidence>
<feature type="transmembrane region" description="Helical" evidence="7">
    <location>
        <begin position="285"/>
        <end position="308"/>
    </location>
</feature>
<evidence type="ECO:0000256" key="6">
    <source>
        <dbReference type="ARBA" id="ARBA00023136"/>
    </source>
</evidence>
<dbReference type="GeneID" id="14650941"/>
<gene>
    <name evidence="8" type="ordered locus">Nmlp_1849</name>
</gene>
<keyword evidence="3" id="KW-1003">Cell membrane</keyword>
<dbReference type="eggNOG" id="arCOG00899">
    <property type="taxonomic scope" value="Archaea"/>
</dbReference>
<accession>M1XKK0</accession>
<evidence type="ECO:0000256" key="7">
    <source>
        <dbReference type="SAM" id="Phobius"/>
    </source>
</evidence>
<dbReference type="HOGENOM" id="CLU_048072_1_0_2"/>
<organism evidence="8 9">
    <name type="scientific">Natronomonas moolapensis (strain DSM 18674 / CECT 7526 / JCM 14361 / 8.8.11)</name>
    <dbReference type="NCBI Taxonomy" id="268739"/>
    <lineage>
        <taxon>Archaea</taxon>
        <taxon>Methanobacteriati</taxon>
        <taxon>Methanobacteriota</taxon>
        <taxon>Stenosarchaea group</taxon>
        <taxon>Halobacteria</taxon>
        <taxon>Halobacteriales</taxon>
        <taxon>Natronomonadaceae</taxon>
        <taxon>Natronomonas</taxon>
    </lineage>
</organism>
<dbReference type="EMBL" id="HF582854">
    <property type="protein sequence ID" value="CCQ36037.1"/>
    <property type="molecule type" value="Genomic_DNA"/>
</dbReference>
<dbReference type="RefSeq" id="WP_015408862.1">
    <property type="nucleotide sequence ID" value="NC_020388.1"/>
</dbReference>
<keyword evidence="4 7" id="KW-0812">Transmembrane</keyword>
<name>M1XKK0_NATM8</name>
<evidence type="ECO:0000256" key="1">
    <source>
        <dbReference type="ARBA" id="ARBA00004651"/>
    </source>
</evidence>
<feature type="transmembrane region" description="Helical" evidence="7">
    <location>
        <begin position="128"/>
        <end position="148"/>
    </location>
</feature>
<feature type="transmembrane region" description="Helical" evidence="7">
    <location>
        <begin position="79"/>
        <end position="97"/>
    </location>
</feature>
<evidence type="ECO:0000256" key="3">
    <source>
        <dbReference type="ARBA" id="ARBA00022475"/>
    </source>
</evidence>
<comment type="similarity">
    <text evidence="2">Belongs to the UPF0104 family.</text>
</comment>
<dbReference type="OrthoDB" id="15513at2157"/>
<dbReference type="STRING" id="268739.Nmlp_1849"/>
<evidence type="ECO:0000256" key="4">
    <source>
        <dbReference type="ARBA" id="ARBA00022692"/>
    </source>
</evidence>
<feature type="transmembrane region" description="Helical" evidence="7">
    <location>
        <begin position="259"/>
        <end position="279"/>
    </location>
</feature>
<dbReference type="KEGG" id="nmo:Nmlp_1849"/>
<protein>
    <submittedName>
        <fullName evidence="8">UPF0104 family protein</fullName>
    </submittedName>
</protein>
<sequence length="335" mass="35990">MSSRANRLFWYLIATGILVGLVYVSDYRAFARVLFGSAPGYIALTVLCGCFTLLMWSVVWHRFFGLLEIRIRFRESLRLLLAGTFLNAMTPLGRFGGEPFVAHFISSRTDSTFPQALSSVSSSDLSNAFPFVTFGTIAILYTVVFGTIGSVVADIVPWVAVLLVASVLAVYLLWFGGLQSAFGYADGFVGGGFGFGRWQPYVESFKEKGRKVLSRMRDVGDNPRQVVPTLIVSHVAVLGHIGALYFSMLAVGADPVPETVLLVVALSTVLTFSPTPGSVGTFEAGFAGLLVLFFPVAGATATSIAILYRIGTYLPGVVFGYVSLVSLNHTGLSGE</sequence>
<keyword evidence="5 7" id="KW-1133">Transmembrane helix</keyword>
<dbReference type="Pfam" id="PF03706">
    <property type="entry name" value="LPG_synthase_TM"/>
    <property type="match status" value="1"/>
</dbReference>
<dbReference type="Proteomes" id="UP000011867">
    <property type="component" value="Chromosome"/>
</dbReference>
<dbReference type="GO" id="GO:0005886">
    <property type="term" value="C:plasma membrane"/>
    <property type="evidence" value="ECO:0007669"/>
    <property type="project" value="UniProtKB-SubCell"/>
</dbReference>
<evidence type="ECO:0000313" key="8">
    <source>
        <dbReference type="EMBL" id="CCQ36037.1"/>
    </source>
</evidence>
<dbReference type="PANTHER" id="PTHR39087:SF2">
    <property type="entry name" value="UPF0104 MEMBRANE PROTEIN MJ1595"/>
    <property type="match status" value="1"/>
</dbReference>
<feature type="transmembrane region" description="Helical" evidence="7">
    <location>
        <begin position="155"/>
        <end position="174"/>
    </location>
</feature>
<feature type="transmembrane region" description="Helical" evidence="7">
    <location>
        <begin position="40"/>
        <end position="59"/>
    </location>
</feature>
<reference evidence="8 9" key="1">
    <citation type="journal article" date="2013" name="Genome Announc.">
        <title>Genome of the haloarchaeon Natronomonas moolapensis, a neutrophilic member of a previously haloalkaliphilic genus.</title>
        <authorList>
            <person name="Dyall-Smith M.L."/>
            <person name="Pfeiffer F."/>
            <person name="Oberwinkler T."/>
            <person name="Klee K."/>
            <person name="Rampp M."/>
            <person name="Palm P."/>
            <person name="Gross K."/>
            <person name="Schuster S.C."/>
            <person name="Oesterhelt D."/>
        </authorList>
    </citation>
    <scope>NUCLEOTIDE SEQUENCE [LARGE SCALE GENOMIC DNA]</scope>
    <source>
        <strain evidence="9">DSM 18674 / JCM 14361 / 8.8.11</strain>
    </source>
</reference>
<feature type="transmembrane region" description="Helical" evidence="7">
    <location>
        <begin position="226"/>
        <end position="247"/>
    </location>
</feature>
<keyword evidence="6 7" id="KW-0472">Membrane</keyword>
<dbReference type="AlphaFoldDB" id="M1XKK0"/>
<keyword evidence="9" id="KW-1185">Reference proteome</keyword>